<feature type="non-terminal residue" evidence="1">
    <location>
        <position position="1"/>
    </location>
</feature>
<dbReference type="AlphaFoldDB" id="A0A371GY68"/>
<evidence type="ECO:0000313" key="1">
    <source>
        <dbReference type="EMBL" id="RDX95512.1"/>
    </source>
</evidence>
<comment type="caution">
    <text evidence="1">The sequence shown here is derived from an EMBL/GenBank/DDBJ whole genome shotgun (WGS) entry which is preliminary data.</text>
</comment>
<name>A0A371GY68_MUCPR</name>
<protein>
    <submittedName>
        <fullName evidence="1">Uncharacterized protein</fullName>
    </submittedName>
</protein>
<accession>A0A371GY68</accession>
<organism evidence="1 2">
    <name type="scientific">Mucuna pruriens</name>
    <name type="common">Velvet bean</name>
    <name type="synonym">Dolichos pruriens</name>
    <dbReference type="NCBI Taxonomy" id="157652"/>
    <lineage>
        <taxon>Eukaryota</taxon>
        <taxon>Viridiplantae</taxon>
        <taxon>Streptophyta</taxon>
        <taxon>Embryophyta</taxon>
        <taxon>Tracheophyta</taxon>
        <taxon>Spermatophyta</taxon>
        <taxon>Magnoliopsida</taxon>
        <taxon>eudicotyledons</taxon>
        <taxon>Gunneridae</taxon>
        <taxon>Pentapetalae</taxon>
        <taxon>rosids</taxon>
        <taxon>fabids</taxon>
        <taxon>Fabales</taxon>
        <taxon>Fabaceae</taxon>
        <taxon>Papilionoideae</taxon>
        <taxon>50 kb inversion clade</taxon>
        <taxon>NPAAA clade</taxon>
        <taxon>indigoferoid/millettioid clade</taxon>
        <taxon>Phaseoleae</taxon>
        <taxon>Mucuna</taxon>
    </lineage>
</organism>
<dbReference type="EMBL" id="QJKJ01004110">
    <property type="protein sequence ID" value="RDX95512.1"/>
    <property type="molecule type" value="Genomic_DNA"/>
</dbReference>
<gene>
    <name evidence="1" type="ORF">CR513_21953</name>
</gene>
<keyword evidence="2" id="KW-1185">Reference proteome</keyword>
<proteinExistence type="predicted"/>
<reference evidence="1" key="1">
    <citation type="submission" date="2018-05" db="EMBL/GenBank/DDBJ databases">
        <title>Draft genome of Mucuna pruriens seed.</title>
        <authorList>
            <person name="Nnadi N.E."/>
            <person name="Vos R."/>
            <person name="Hasami M.H."/>
            <person name="Devisetty U.K."/>
            <person name="Aguiy J.C."/>
        </authorList>
    </citation>
    <scope>NUCLEOTIDE SEQUENCE [LARGE SCALE GENOMIC DNA]</scope>
    <source>
        <strain evidence="1">JCA_2017</strain>
    </source>
</reference>
<evidence type="ECO:0000313" key="2">
    <source>
        <dbReference type="Proteomes" id="UP000257109"/>
    </source>
</evidence>
<sequence length="61" mass="6933">MRMVVSTTKVWMDGVTDEGFNWFAFEWIGAPNGKTLGLTNYFSKSSSNYFLSSANSRRDIL</sequence>
<dbReference type="Proteomes" id="UP000257109">
    <property type="component" value="Unassembled WGS sequence"/>
</dbReference>